<sequence>MLTLCLDIGGTKVAVGLADADGALVHTAQVPTPARCAAEQVWAAVAEAIAEALRVADATVAAVGIASAGPVDLDSGTVSPINIGSWRGFPLRDRVAAMVPDVPVRLGGDGVCMALGEHWLGAGRGARFLLGMVVSTGVGGGWCSAASRIRAAPATRDTWGMSWSIRMACGVPAVAVAVSRRSPLAHRWFDGLGPTVGRRGPKRAPGNWRPRQPPEMPWRWRPFAGHPWPGRHDRLGGRGVRPRPGCHRGRGRQSRAPVIRPAARGIGRLPRAGLFGRPARCARRARRTGRSGRCRPPCRARLAGCGERRPRPGRPLAQTSWGPRCYGGFSSSCRADFTPVSRNPDGGFSWATSRQLVALARRGSRARAH</sequence>
<protein>
    <submittedName>
        <fullName evidence="3">ROK family protein</fullName>
    </submittedName>
</protein>
<dbReference type="Pfam" id="PF00480">
    <property type="entry name" value="ROK"/>
    <property type="match status" value="1"/>
</dbReference>
<proteinExistence type="inferred from homology"/>
<comment type="similarity">
    <text evidence="1">Belongs to the ROK (NagC/XylR) family.</text>
</comment>
<feature type="region of interest" description="Disordered" evidence="2">
    <location>
        <begin position="196"/>
        <end position="216"/>
    </location>
</feature>
<organism evidence="3 4">
    <name type="scientific">Mycobacterium ulcerans str. Harvey</name>
    <dbReference type="NCBI Taxonomy" id="1299332"/>
    <lineage>
        <taxon>Bacteria</taxon>
        <taxon>Bacillati</taxon>
        <taxon>Actinomycetota</taxon>
        <taxon>Actinomycetes</taxon>
        <taxon>Mycobacteriales</taxon>
        <taxon>Mycobacteriaceae</taxon>
        <taxon>Mycobacterium</taxon>
        <taxon>Mycobacterium ulcerans group</taxon>
    </lineage>
</organism>
<dbReference type="InterPro" id="IPR000600">
    <property type="entry name" value="ROK"/>
</dbReference>
<evidence type="ECO:0000313" key="3">
    <source>
        <dbReference type="EMBL" id="EUA92326.1"/>
    </source>
</evidence>
<comment type="caution">
    <text evidence="3">The sequence shown here is derived from an EMBL/GenBank/DDBJ whole genome shotgun (WGS) entry which is preliminary data.</text>
</comment>
<gene>
    <name evidence="3" type="ORF">I551_1217</name>
</gene>
<accession>A0ABN0R5K1</accession>
<dbReference type="CDD" id="cd23763">
    <property type="entry name" value="ASKHA_ATPase_ROK"/>
    <property type="match status" value="1"/>
</dbReference>
<dbReference type="Proteomes" id="UP000020681">
    <property type="component" value="Unassembled WGS sequence"/>
</dbReference>
<evidence type="ECO:0000256" key="2">
    <source>
        <dbReference type="SAM" id="MobiDB-lite"/>
    </source>
</evidence>
<dbReference type="SUPFAM" id="SSF53067">
    <property type="entry name" value="Actin-like ATPase domain"/>
    <property type="match status" value="1"/>
</dbReference>
<dbReference type="EMBL" id="JAOL01000078">
    <property type="protein sequence ID" value="EUA92326.1"/>
    <property type="molecule type" value="Genomic_DNA"/>
</dbReference>
<reference evidence="3 4" key="1">
    <citation type="submission" date="2014-01" db="EMBL/GenBank/DDBJ databases">
        <authorList>
            <person name="Dobos K."/>
            <person name="Lenaerts A."/>
            <person name="Ordway D."/>
            <person name="DeGroote M.A."/>
            <person name="Parker T."/>
            <person name="Sizemore C."/>
            <person name="Tallon L.J."/>
            <person name="Sadzewicz L.K."/>
            <person name="Sengamalay N."/>
            <person name="Fraser C.M."/>
            <person name="Hine E."/>
            <person name="Shefchek K.A."/>
            <person name="Das S.P."/>
            <person name="Tettelin H."/>
        </authorList>
    </citation>
    <scope>NUCLEOTIDE SEQUENCE [LARGE SCALE GENOMIC DNA]</scope>
    <source>
        <strain evidence="3 4">Harvey</strain>
    </source>
</reference>
<dbReference type="InterPro" id="IPR043129">
    <property type="entry name" value="ATPase_NBD"/>
</dbReference>
<feature type="region of interest" description="Disordered" evidence="2">
    <location>
        <begin position="229"/>
        <end position="256"/>
    </location>
</feature>
<name>A0ABN0R5K1_MYCUL</name>
<dbReference type="PANTHER" id="PTHR18964">
    <property type="entry name" value="ROK (REPRESSOR, ORF, KINASE) FAMILY"/>
    <property type="match status" value="1"/>
</dbReference>
<dbReference type="PANTHER" id="PTHR18964:SF169">
    <property type="entry name" value="N-ACETYLMANNOSAMINE KINASE"/>
    <property type="match status" value="1"/>
</dbReference>
<evidence type="ECO:0000313" key="4">
    <source>
        <dbReference type="Proteomes" id="UP000020681"/>
    </source>
</evidence>
<feature type="compositionally biased region" description="Basic residues" evidence="2">
    <location>
        <begin position="240"/>
        <end position="253"/>
    </location>
</feature>
<evidence type="ECO:0000256" key="1">
    <source>
        <dbReference type="ARBA" id="ARBA00006479"/>
    </source>
</evidence>
<dbReference type="Gene3D" id="3.30.420.40">
    <property type="match status" value="1"/>
</dbReference>
<keyword evidence="4" id="KW-1185">Reference proteome</keyword>